<keyword evidence="2" id="KW-1185">Reference proteome</keyword>
<organism evidence="1 2">
    <name type="scientific">Pelagomonas calceolata</name>
    <dbReference type="NCBI Taxonomy" id="35677"/>
    <lineage>
        <taxon>Eukaryota</taxon>
        <taxon>Sar</taxon>
        <taxon>Stramenopiles</taxon>
        <taxon>Ochrophyta</taxon>
        <taxon>Pelagophyceae</taxon>
        <taxon>Pelagomonadales</taxon>
        <taxon>Pelagomonadaceae</taxon>
        <taxon>Pelagomonas</taxon>
    </lineage>
</organism>
<dbReference type="Proteomes" id="UP000789595">
    <property type="component" value="Unassembled WGS sequence"/>
</dbReference>
<evidence type="ECO:0000313" key="1">
    <source>
        <dbReference type="EMBL" id="CAH0368152.1"/>
    </source>
</evidence>
<gene>
    <name evidence="1" type="ORF">PECAL_2P12020</name>
</gene>
<protein>
    <submittedName>
        <fullName evidence="1">Uncharacterized protein</fullName>
    </submittedName>
</protein>
<dbReference type="AlphaFoldDB" id="A0A8J2WTX8"/>
<dbReference type="EMBL" id="CAKKNE010000002">
    <property type="protein sequence ID" value="CAH0368152.1"/>
    <property type="molecule type" value="Genomic_DNA"/>
</dbReference>
<evidence type="ECO:0000313" key="2">
    <source>
        <dbReference type="Proteomes" id="UP000789595"/>
    </source>
</evidence>
<comment type="caution">
    <text evidence="1">The sequence shown here is derived from an EMBL/GenBank/DDBJ whole genome shotgun (WGS) entry which is preliminary data.</text>
</comment>
<accession>A0A8J2WTX8</accession>
<proteinExistence type="predicted"/>
<name>A0A8J2WTX8_9STRA</name>
<reference evidence="1" key="1">
    <citation type="submission" date="2021-11" db="EMBL/GenBank/DDBJ databases">
        <authorList>
            <consortium name="Genoscope - CEA"/>
            <person name="William W."/>
        </authorList>
    </citation>
    <scope>NUCLEOTIDE SEQUENCE</scope>
</reference>
<sequence length="341" mass="35093">MLGRLLIAITACHALITPRLLVQRAPALKSTVADAVNKGKAEKGKVSFLKTAYPVASAATTLAWTACAMQALGTHPRLTLPPLHTRLTIAQALVPLPLVWASCDALKAAAEVGWSRLQSATYRRLNLALCASSLWLASACWFAPAFTGATTVTYACKLKAGATAIHLATAGIAAGAWFESSPGSLLQAPGRVVKGLAGSVMSLVPPGGDKLADPDSAEAKVVAPALLTAALGAWTCAALAAPFPTATLPYALGRRLSRAAGAHTLLACAAAYCVRDAEVRGRSDASTFVKLRKGLRAVGVLHLLCFAAKVAFDDWSQYPAASTKPILSVASLATYAAAAAI</sequence>